<name>A0AAD3DJS0_9CHLO</name>
<organism evidence="1 2">
    <name type="scientific">Astrephomene gubernaculifera</name>
    <dbReference type="NCBI Taxonomy" id="47775"/>
    <lineage>
        <taxon>Eukaryota</taxon>
        <taxon>Viridiplantae</taxon>
        <taxon>Chlorophyta</taxon>
        <taxon>core chlorophytes</taxon>
        <taxon>Chlorophyceae</taxon>
        <taxon>CS clade</taxon>
        <taxon>Chlamydomonadales</taxon>
        <taxon>Astrephomenaceae</taxon>
        <taxon>Astrephomene</taxon>
    </lineage>
</organism>
<keyword evidence="2" id="KW-1185">Reference proteome</keyword>
<dbReference type="EMBL" id="BMAR01000005">
    <property type="protein sequence ID" value="GFR43124.1"/>
    <property type="molecule type" value="Genomic_DNA"/>
</dbReference>
<sequence>MVAARAAAECWSAGKPLAAAMAALSVDRAVALVRRLAGLLATAVPPATAGSRSGDGQADSTAVRDKVAALNPRAWAAHAACLLRALPGGPAHRHAALDLLLAARPEWRSWRTWAGAAAAAAQLSGSSSSSDSRALLRPDPSLEYLARLVAAEGAAEVLMLGPAGAAAASEGTRGASECGEGGCDGHGWVILELLCGHHAAERVTAVAVAPMPAEDKEDEEEKAVPEGSKAGEDVAVSFAISGSWRRAVGRAAEALLRHVVHCISAVGDDSEASGRALWDLVDQLAQGCRGPASDSQAVPSAAGRFEENSKADLPNPQAAFLDSLCHVASVMQRAAADAEAAACGGADLLASPLLAQQQHLCHTWLSTCRPDACTSPDCLPPQALLRLLPLVAGPIRRAAVAAASRGSGCGAAISAGAVPGTGSEAEAVVAAAGLPGLSCAWVRHCLAGDAVLVNPSSSAVTALEMAAACFPLPPLRSRKQQQLIPLRRKRLTRASSGWRTQQWCTSGRRWRSSSGQHC</sequence>
<dbReference type="Proteomes" id="UP001054857">
    <property type="component" value="Unassembled WGS sequence"/>
</dbReference>
<dbReference type="AlphaFoldDB" id="A0AAD3DJS0"/>
<evidence type="ECO:0000313" key="2">
    <source>
        <dbReference type="Proteomes" id="UP001054857"/>
    </source>
</evidence>
<accession>A0AAD3DJS0</accession>
<reference evidence="1 2" key="1">
    <citation type="journal article" date="2021" name="Sci. Rep.">
        <title>Genome sequencing of the multicellular alga Astrephomene provides insights into convergent evolution of germ-soma differentiation.</title>
        <authorList>
            <person name="Yamashita S."/>
            <person name="Yamamoto K."/>
            <person name="Matsuzaki R."/>
            <person name="Suzuki S."/>
            <person name="Yamaguchi H."/>
            <person name="Hirooka S."/>
            <person name="Minakuchi Y."/>
            <person name="Miyagishima S."/>
            <person name="Kawachi M."/>
            <person name="Toyoda A."/>
            <person name="Nozaki H."/>
        </authorList>
    </citation>
    <scope>NUCLEOTIDE SEQUENCE [LARGE SCALE GENOMIC DNA]</scope>
    <source>
        <strain evidence="1 2">NIES-4017</strain>
    </source>
</reference>
<proteinExistence type="predicted"/>
<comment type="caution">
    <text evidence="1">The sequence shown here is derived from an EMBL/GenBank/DDBJ whole genome shotgun (WGS) entry which is preliminary data.</text>
</comment>
<evidence type="ECO:0000313" key="1">
    <source>
        <dbReference type="EMBL" id="GFR43124.1"/>
    </source>
</evidence>
<protein>
    <submittedName>
        <fullName evidence="1">Uncharacterized protein</fullName>
    </submittedName>
</protein>
<gene>
    <name evidence="1" type="ORF">Agub_g4130</name>
</gene>